<dbReference type="Proteomes" id="UP001499930">
    <property type="component" value="Unassembled WGS sequence"/>
</dbReference>
<feature type="region of interest" description="Disordered" evidence="1">
    <location>
        <begin position="1"/>
        <end position="31"/>
    </location>
</feature>
<accession>A0ABP6KR14</accession>
<dbReference type="EMBL" id="BAAAWD010000014">
    <property type="protein sequence ID" value="GAA3021909.1"/>
    <property type="molecule type" value="Genomic_DNA"/>
</dbReference>
<keyword evidence="3" id="KW-1185">Reference proteome</keyword>
<sequence length="159" mass="18206">MQKYMENSTCSGHHSEPTLHDKFKGPASKRTRSLEIGRAEPEILRGRAVDCTLDNWVRILTYAVLLFSVKRKEMDPLKNVWNDEFAASYETDLEYTGLRDFMDRFPNYEPRSVLEYVLYNPQVAGRGIRTASAALETASSTNQELDELLPHIQPIPKQA</sequence>
<evidence type="ECO:0000256" key="1">
    <source>
        <dbReference type="SAM" id="MobiDB-lite"/>
    </source>
</evidence>
<dbReference type="RefSeq" id="WP_344900047.1">
    <property type="nucleotide sequence ID" value="NZ_BAAAWD010000014.1"/>
</dbReference>
<evidence type="ECO:0000313" key="2">
    <source>
        <dbReference type="EMBL" id="GAA3021909.1"/>
    </source>
</evidence>
<protein>
    <submittedName>
        <fullName evidence="2">Uncharacterized protein</fullName>
    </submittedName>
</protein>
<proteinExistence type="predicted"/>
<organism evidence="2 3">
    <name type="scientific">Streptosporangium longisporum</name>
    <dbReference type="NCBI Taxonomy" id="46187"/>
    <lineage>
        <taxon>Bacteria</taxon>
        <taxon>Bacillati</taxon>
        <taxon>Actinomycetota</taxon>
        <taxon>Actinomycetes</taxon>
        <taxon>Streptosporangiales</taxon>
        <taxon>Streptosporangiaceae</taxon>
        <taxon>Streptosporangium</taxon>
    </lineage>
</organism>
<reference evidence="3" key="1">
    <citation type="journal article" date="2019" name="Int. J. Syst. Evol. Microbiol.">
        <title>The Global Catalogue of Microorganisms (GCM) 10K type strain sequencing project: providing services to taxonomists for standard genome sequencing and annotation.</title>
        <authorList>
            <consortium name="The Broad Institute Genomics Platform"/>
            <consortium name="The Broad Institute Genome Sequencing Center for Infectious Disease"/>
            <person name="Wu L."/>
            <person name="Ma J."/>
        </authorList>
    </citation>
    <scope>NUCLEOTIDE SEQUENCE [LARGE SCALE GENOMIC DNA]</scope>
    <source>
        <strain evidence="3">JCM 3106</strain>
    </source>
</reference>
<gene>
    <name evidence="2" type="ORF">GCM10017559_53590</name>
</gene>
<name>A0ABP6KR14_9ACTN</name>
<feature type="compositionally biased region" description="Basic and acidic residues" evidence="1">
    <location>
        <begin position="13"/>
        <end position="24"/>
    </location>
</feature>
<comment type="caution">
    <text evidence="2">The sequence shown here is derived from an EMBL/GenBank/DDBJ whole genome shotgun (WGS) entry which is preliminary data.</text>
</comment>
<feature type="compositionally biased region" description="Polar residues" evidence="1">
    <location>
        <begin position="1"/>
        <end position="12"/>
    </location>
</feature>
<evidence type="ECO:0000313" key="3">
    <source>
        <dbReference type="Proteomes" id="UP001499930"/>
    </source>
</evidence>